<dbReference type="Pfam" id="PF02678">
    <property type="entry name" value="Pirin"/>
    <property type="match status" value="1"/>
</dbReference>
<dbReference type="Pfam" id="PF05726">
    <property type="entry name" value="Pirin_C"/>
    <property type="match status" value="1"/>
</dbReference>
<dbReference type="CDD" id="cd02247">
    <property type="entry name" value="cupin_pirin_C"/>
    <property type="match status" value="1"/>
</dbReference>
<dbReference type="InterPro" id="IPR003829">
    <property type="entry name" value="Pirin_N_dom"/>
</dbReference>
<evidence type="ECO:0000313" key="6">
    <source>
        <dbReference type="EMBL" id="GAA4517728.1"/>
    </source>
</evidence>
<protein>
    <submittedName>
        <fullName evidence="6">Pirin family protein</fullName>
    </submittedName>
</protein>
<dbReference type="InterPro" id="IPR014710">
    <property type="entry name" value="RmlC-like_jellyroll"/>
</dbReference>
<dbReference type="Proteomes" id="UP001500503">
    <property type="component" value="Unassembled WGS sequence"/>
</dbReference>
<comment type="caution">
    <text evidence="6">The sequence shown here is derived from an EMBL/GenBank/DDBJ whole genome shotgun (WGS) entry which is preliminary data.</text>
</comment>
<dbReference type="PANTHER" id="PTHR13903">
    <property type="entry name" value="PIRIN-RELATED"/>
    <property type="match status" value="1"/>
</dbReference>
<feature type="region of interest" description="Disordered" evidence="3">
    <location>
        <begin position="289"/>
        <end position="314"/>
    </location>
</feature>
<dbReference type="RefSeq" id="WP_345474855.1">
    <property type="nucleotide sequence ID" value="NZ_BAABHF010000058.1"/>
</dbReference>
<gene>
    <name evidence="6" type="ORF">GCM10023191_090770</name>
</gene>
<dbReference type="EMBL" id="BAABHF010000058">
    <property type="protein sequence ID" value="GAA4517728.1"/>
    <property type="molecule type" value="Genomic_DNA"/>
</dbReference>
<dbReference type="InterPro" id="IPR011051">
    <property type="entry name" value="RmlC_Cupin_sf"/>
</dbReference>
<dbReference type="InterPro" id="IPR012093">
    <property type="entry name" value="Pirin"/>
</dbReference>
<evidence type="ECO:0000256" key="3">
    <source>
        <dbReference type="SAM" id="MobiDB-lite"/>
    </source>
</evidence>
<evidence type="ECO:0000259" key="4">
    <source>
        <dbReference type="Pfam" id="PF02678"/>
    </source>
</evidence>
<feature type="domain" description="Pirin C-terminal" evidence="5">
    <location>
        <begin position="185"/>
        <end position="285"/>
    </location>
</feature>
<evidence type="ECO:0000256" key="2">
    <source>
        <dbReference type="RuleBase" id="RU003457"/>
    </source>
</evidence>
<keyword evidence="7" id="KW-1185">Reference proteome</keyword>
<sequence length="314" mass="33390">MDAHPAITEAPPAAGEGAVLELYESRQVPLGGVRGMRVDRLLPHRSLPTVGGWCFLDRFGPQRTDMRVLPHQHTGLQTVTWPLRGEIRHRDSLGNDVLLRPGQLNLMTAGHGVSHSEFSVGDAPLLDALQLWLALPAGRAAGEAGFEQHTELPVYEDGGLRATVFAGGLGGTVSPATVYTPLAGADLELAPGTAASVPLRPDFEHALLVLSGELEVAGTRLAAGPLLYLGTGRDEVTVSAAAEARAVLLGGEPFPDELVMWWNFVGRSHEEIAAARAGWEEGDRFGTVPGHGGERIPAPALPGVRLRPRSRRSR</sequence>
<evidence type="ECO:0000256" key="1">
    <source>
        <dbReference type="ARBA" id="ARBA00008416"/>
    </source>
</evidence>
<accession>A0ABP8R579</accession>
<dbReference type="PIRSF" id="PIRSF006232">
    <property type="entry name" value="Pirin"/>
    <property type="match status" value="1"/>
</dbReference>
<name>A0ABP8R579_9ACTN</name>
<evidence type="ECO:0000259" key="5">
    <source>
        <dbReference type="Pfam" id="PF05726"/>
    </source>
</evidence>
<reference evidence="7" key="1">
    <citation type="journal article" date="2019" name="Int. J. Syst. Evol. Microbiol.">
        <title>The Global Catalogue of Microorganisms (GCM) 10K type strain sequencing project: providing services to taxonomists for standard genome sequencing and annotation.</title>
        <authorList>
            <consortium name="The Broad Institute Genomics Platform"/>
            <consortium name="The Broad Institute Genome Sequencing Center for Infectious Disease"/>
            <person name="Wu L."/>
            <person name="Ma J."/>
        </authorList>
    </citation>
    <scope>NUCLEOTIDE SEQUENCE [LARGE SCALE GENOMIC DNA]</scope>
    <source>
        <strain evidence="7">JCM 17933</strain>
    </source>
</reference>
<dbReference type="SUPFAM" id="SSF51182">
    <property type="entry name" value="RmlC-like cupins"/>
    <property type="match status" value="1"/>
</dbReference>
<proteinExistence type="inferred from homology"/>
<organism evidence="6 7">
    <name type="scientific">Actinoallomurus oryzae</name>
    <dbReference type="NCBI Taxonomy" id="502180"/>
    <lineage>
        <taxon>Bacteria</taxon>
        <taxon>Bacillati</taxon>
        <taxon>Actinomycetota</taxon>
        <taxon>Actinomycetes</taxon>
        <taxon>Streptosporangiales</taxon>
        <taxon>Thermomonosporaceae</taxon>
        <taxon>Actinoallomurus</taxon>
    </lineage>
</organism>
<dbReference type="Gene3D" id="2.60.120.10">
    <property type="entry name" value="Jelly Rolls"/>
    <property type="match status" value="2"/>
</dbReference>
<dbReference type="PANTHER" id="PTHR13903:SF8">
    <property type="entry name" value="PIRIN"/>
    <property type="match status" value="1"/>
</dbReference>
<comment type="similarity">
    <text evidence="1 2">Belongs to the pirin family.</text>
</comment>
<dbReference type="InterPro" id="IPR008778">
    <property type="entry name" value="Pirin_C_dom"/>
</dbReference>
<feature type="domain" description="Pirin N-terminal" evidence="4">
    <location>
        <begin position="36"/>
        <end position="133"/>
    </location>
</feature>
<evidence type="ECO:0000313" key="7">
    <source>
        <dbReference type="Proteomes" id="UP001500503"/>
    </source>
</evidence>